<dbReference type="NCBIfam" id="NF006948">
    <property type="entry name" value="PRK09430.1"/>
    <property type="match status" value="1"/>
</dbReference>
<dbReference type="SMART" id="SM00271">
    <property type="entry name" value="DnaJ"/>
    <property type="match status" value="1"/>
</dbReference>
<dbReference type="CDD" id="cd06257">
    <property type="entry name" value="DnaJ"/>
    <property type="match status" value="1"/>
</dbReference>
<dbReference type="InterPro" id="IPR029024">
    <property type="entry name" value="TerB-like"/>
</dbReference>
<evidence type="ECO:0000256" key="5">
    <source>
        <dbReference type="ARBA" id="ARBA00023136"/>
    </source>
</evidence>
<dbReference type="SUPFAM" id="SSF158682">
    <property type="entry name" value="TerB-like"/>
    <property type="match status" value="1"/>
</dbReference>
<evidence type="ECO:0000256" key="4">
    <source>
        <dbReference type="ARBA" id="ARBA00022989"/>
    </source>
</evidence>
<reference evidence="8" key="1">
    <citation type="submission" date="2018-06" db="EMBL/GenBank/DDBJ databases">
        <authorList>
            <person name="Zhirakovskaya E."/>
        </authorList>
    </citation>
    <scope>NUCLEOTIDE SEQUENCE</scope>
</reference>
<dbReference type="HAMAP" id="MF_01153">
    <property type="entry name" value="DjlA"/>
    <property type="match status" value="1"/>
</dbReference>
<keyword evidence="4 6" id="KW-1133">Transmembrane helix</keyword>
<dbReference type="InterPro" id="IPR001623">
    <property type="entry name" value="DnaJ_domain"/>
</dbReference>
<feature type="transmembrane region" description="Helical" evidence="6">
    <location>
        <begin position="7"/>
        <end position="28"/>
    </location>
</feature>
<dbReference type="Gene3D" id="1.10.287.110">
    <property type="entry name" value="DnaJ domain"/>
    <property type="match status" value="1"/>
</dbReference>
<proteinExistence type="inferred from homology"/>
<keyword evidence="3 6" id="KW-0812">Transmembrane</keyword>
<keyword evidence="5 6" id="KW-0472">Membrane</keyword>
<dbReference type="CDD" id="cd07316">
    <property type="entry name" value="terB_like_DjlA"/>
    <property type="match status" value="1"/>
</dbReference>
<dbReference type="AlphaFoldDB" id="A0A3B0YJU4"/>
<dbReference type="SUPFAM" id="SSF46565">
    <property type="entry name" value="Chaperone J-domain"/>
    <property type="match status" value="1"/>
</dbReference>
<evidence type="ECO:0000259" key="7">
    <source>
        <dbReference type="PROSITE" id="PS50076"/>
    </source>
</evidence>
<protein>
    <submittedName>
        <fullName evidence="8">DnaJ-like protein DjlA</fullName>
    </submittedName>
</protein>
<dbReference type="InterPro" id="IPR007791">
    <property type="entry name" value="DjlA_N"/>
</dbReference>
<dbReference type="PROSITE" id="PS50076">
    <property type="entry name" value="DNAJ_2"/>
    <property type="match status" value="1"/>
</dbReference>
<organism evidence="8">
    <name type="scientific">hydrothermal vent metagenome</name>
    <dbReference type="NCBI Taxonomy" id="652676"/>
    <lineage>
        <taxon>unclassified sequences</taxon>
        <taxon>metagenomes</taxon>
        <taxon>ecological metagenomes</taxon>
    </lineage>
</organism>
<keyword evidence="1" id="KW-1003">Cell membrane</keyword>
<accession>A0A3B0YJU4</accession>
<feature type="domain" description="J" evidence="7">
    <location>
        <begin position="196"/>
        <end position="260"/>
    </location>
</feature>
<evidence type="ECO:0000256" key="1">
    <source>
        <dbReference type="ARBA" id="ARBA00022475"/>
    </source>
</evidence>
<evidence type="ECO:0000256" key="3">
    <source>
        <dbReference type="ARBA" id="ARBA00022692"/>
    </source>
</evidence>
<dbReference type="PRINTS" id="PR00625">
    <property type="entry name" value="JDOMAIN"/>
</dbReference>
<sequence>MSWWGKIIGGGFGFMLGGPLGALMGMAAGHQLDKGLHAVDLEPGNTERVQLAFFTTVFSVMGYLAKADGRVSRSEIQMAENIMAQMNLDSRQRKTAVELFNQGKQADFPLDDVLRQFKTECHRRTNLLQMFLEILIATAYADNQLDQAEHSALKDIAQQIGVSPPQLEQLINMAGAHQQYSSHSSGGAPTQLSISQAYAVLGVKSEVSDSMLKKTYRRLMSQHHPDKLVAKGLPEEMIKLANQKTAEIKSAYEQIKLSRK</sequence>
<name>A0A3B0YJU4_9ZZZZ</name>
<dbReference type="InterPro" id="IPR036869">
    <property type="entry name" value="J_dom_sf"/>
</dbReference>
<dbReference type="Pfam" id="PF00226">
    <property type="entry name" value="DnaJ"/>
    <property type="match status" value="1"/>
</dbReference>
<dbReference type="GO" id="GO:0051087">
    <property type="term" value="F:protein-folding chaperone binding"/>
    <property type="evidence" value="ECO:0007669"/>
    <property type="project" value="InterPro"/>
</dbReference>
<evidence type="ECO:0000313" key="8">
    <source>
        <dbReference type="EMBL" id="VAW69164.1"/>
    </source>
</evidence>
<evidence type="ECO:0000256" key="2">
    <source>
        <dbReference type="ARBA" id="ARBA00022519"/>
    </source>
</evidence>
<keyword evidence="2" id="KW-0997">Cell inner membrane</keyword>
<dbReference type="EMBL" id="UOFI01000146">
    <property type="protein sequence ID" value="VAW69164.1"/>
    <property type="molecule type" value="Genomic_DNA"/>
</dbReference>
<evidence type="ECO:0000256" key="6">
    <source>
        <dbReference type="SAM" id="Phobius"/>
    </source>
</evidence>
<dbReference type="Gene3D" id="1.10.3680.10">
    <property type="entry name" value="TerB-like"/>
    <property type="match status" value="1"/>
</dbReference>
<dbReference type="Pfam" id="PF05099">
    <property type="entry name" value="TerB"/>
    <property type="match status" value="1"/>
</dbReference>
<gene>
    <name evidence="8" type="ORF">MNBD_GAMMA09-3244</name>
</gene>
<dbReference type="InterPro" id="IPR023749">
    <property type="entry name" value="DjlA"/>
</dbReference>